<feature type="domain" description="Gfo/Idh/MocA-like oxidoreductase N-terminal" evidence="1">
    <location>
        <begin position="54"/>
        <end position="155"/>
    </location>
</feature>
<evidence type="ECO:0000313" key="3">
    <source>
        <dbReference type="EMBL" id="OJJ73180.1"/>
    </source>
</evidence>
<dbReference type="STRING" id="767769.A0A1L9UNH8"/>
<dbReference type="GO" id="GO:0000166">
    <property type="term" value="F:nucleotide binding"/>
    <property type="evidence" value="ECO:0007669"/>
    <property type="project" value="InterPro"/>
</dbReference>
<dbReference type="InterPro" id="IPR036291">
    <property type="entry name" value="NAD(P)-bd_dom_sf"/>
</dbReference>
<sequence length="414" mass="46401">MSSPPRRLNIGIIGAGVRTPNLLSTKLPELTIYHYLQEVFQICHFPIFQHQLSHLFQIHSICDISPSLAHTATKYSSSTTIPHFTTHPQEVIDHPSIEAIFILTSDESHAPLTIAALKAGKNVFVEKPLTLSLPSVESILDAERHAPNGARVFVGYMRRYAPSYVQVFKREIADIPRILYARVRDFSGPNGWFVGNSGSIDKKYQGVVKPDYPAGAAEERSMRLDKLFEEAFFPHHDRGENKGDIITDEMRKYCRFLGSLGSHDISIMRETLGFPEEVVGVSVNDPFYTATFAFRNGGSGGSGKRYAVTYESGIDGVAVFDAHVAVYGERKRVTIKYDSPYIKGLPIYVEVDEMNDDGEVQHRTVLSSYEDAYTAEMKEVYEAFANGKEIKTSVEDAKTDLEIFDMMYKKMGSN</sequence>
<dbReference type="Gene3D" id="3.40.50.720">
    <property type="entry name" value="NAD(P)-binding Rossmann-like Domain"/>
    <property type="match status" value="1"/>
</dbReference>
<feature type="domain" description="Gfo/Idh/MocA-like oxidoreductase C-terminal" evidence="2">
    <location>
        <begin position="256"/>
        <end position="411"/>
    </location>
</feature>
<dbReference type="Gene3D" id="3.30.360.10">
    <property type="entry name" value="Dihydrodipicolinate Reductase, domain 2"/>
    <property type="match status" value="1"/>
</dbReference>
<dbReference type="Pfam" id="PF02894">
    <property type="entry name" value="GFO_IDH_MocA_C"/>
    <property type="match status" value="1"/>
</dbReference>
<dbReference type="Pfam" id="PF01408">
    <property type="entry name" value="GFO_IDH_MocA"/>
    <property type="match status" value="1"/>
</dbReference>
<dbReference type="GeneID" id="93569995"/>
<evidence type="ECO:0000259" key="2">
    <source>
        <dbReference type="Pfam" id="PF02894"/>
    </source>
</evidence>
<dbReference type="PANTHER" id="PTHR42840:SF7">
    <property type="entry name" value="BINDING ROSSMANN FOLD OXIDOREDUCTASE, PUTATIVE (AFU_ORTHOLOGUE AFUA_4G10190)-RELATED"/>
    <property type="match status" value="1"/>
</dbReference>
<dbReference type="PANTHER" id="PTHR42840">
    <property type="entry name" value="NAD(P)-BINDING ROSSMANN-FOLD SUPERFAMILY PROTEIN-RELATED"/>
    <property type="match status" value="1"/>
</dbReference>
<dbReference type="Proteomes" id="UP000184499">
    <property type="component" value="Unassembled WGS sequence"/>
</dbReference>
<dbReference type="GO" id="GO:0006740">
    <property type="term" value="P:NADPH regeneration"/>
    <property type="evidence" value="ECO:0007669"/>
    <property type="project" value="TreeGrafter"/>
</dbReference>
<keyword evidence="4" id="KW-1185">Reference proteome</keyword>
<evidence type="ECO:0000313" key="4">
    <source>
        <dbReference type="Proteomes" id="UP000184499"/>
    </source>
</evidence>
<dbReference type="EMBL" id="KV878682">
    <property type="protein sequence ID" value="OJJ73180.1"/>
    <property type="molecule type" value="Genomic_DNA"/>
</dbReference>
<reference evidence="4" key="1">
    <citation type="journal article" date="2017" name="Genome Biol.">
        <title>Comparative genomics reveals high biological diversity and specific adaptations in the industrially and medically important fungal genus Aspergillus.</title>
        <authorList>
            <person name="de Vries R.P."/>
            <person name="Riley R."/>
            <person name="Wiebenga A."/>
            <person name="Aguilar-Osorio G."/>
            <person name="Amillis S."/>
            <person name="Uchima C.A."/>
            <person name="Anderluh G."/>
            <person name="Asadollahi M."/>
            <person name="Askin M."/>
            <person name="Barry K."/>
            <person name="Battaglia E."/>
            <person name="Bayram O."/>
            <person name="Benocci T."/>
            <person name="Braus-Stromeyer S.A."/>
            <person name="Caldana C."/>
            <person name="Canovas D."/>
            <person name="Cerqueira G.C."/>
            <person name="Chen F."/>
            <person name="Chen W."/>
            <person name="Choi C."/>
            <person name="Clum A."/>
            <person name="Dos Santos R.A."/>
            <person name="Damasio A.R."/>
            <person name="Diallinas G."/>
            <person name="Emri T."/>
            <person name="Fekete E."/>
            <person name="Flipphi M."/>
            <person name="Freyberg S."/>
            <person name="Gallo A."/>
            <person name="Gournas C."/>
            <person name="Habgood R."/>
            <person name="Hainaut M."/>
            <person name="Harispe M.L."/>
            <person name="Henrissat B."/>
            <person name="Hilden K.S."/>
            <person name="Hope R."/>
            <person name="Hossain A."/>
            <person name="Karabika E."/>
            <person name="Karaffa L."/>
            <person name="Karanyi Z."/>
            <person name="Krasevec N."/>
            <person name="Kuo A."/>
            <person name="Kusch H."/>
            <person name="LaButti K."/>
            <person name="Lagendijk E.L."/>
            <person name="Lapidus A."/>
            <person name="Levasseur A."/>
            <person name="Lindquist E."/>
            <person name="Lipzen A."/>
            <person name="Logrieco A.F."/>
            <person name="MacCabe A."/>
            <person name="Maekelae M.R."/>
            <person name="Malavazi I."/>
            <person name="Melin P."/>
            <person name="Meyer V."/>
            <person name="Mielnichuk N."/>
            <person name="Miskei M."/>
            <person name="Molnar A.P."/>
            <person name="Mule G."/>
            <person name="Ngan C.Y."/>
            <person name="Orejas M."/>
            <person name="Orosz E."/>
            <person name="Ouedraogo J.P."/>
            <person name="Overkamp K.M."/>
            <person name="Park H.-S."/>
            <person name="Perrone G."/>
            <person name="Piumi F."/>
            <person name="Punt P.J."/>
            <person name="Ram A.F."/>
            <person name="Ramon A."/>
            <person name="Rauscher S."/>
            <person name="Record E."/>
            <person name="Riano-Pachon D.M."/>
            <person name="Robert V."/>
            <person name="Roehrig J."/>
            <person name="Ruller R."/>
            <person name="Salamov A."/>
            <person name="Salih N.S."/>
            <person name="Samson R.A."/>
            <person name="Sandor E."/>
            <person name="Sanguinetti M."/>
            <person name="Schuetze T."/>
            <person name="Sepcic K."/>
            <person name="Shelest E."/>
            <person name="Sherlock G."/>
            <person name="Sophianopoulou V."/>
            <person name="Squina F.M."/>
            <person name="Sun H."/>
            <person name="Susca A."/>
            <person name="Todd R.B."/>
            <person name="Tsang A."/>
            <person name="Unkles S.E."/>
            <person name="van de Wiele N."/>
            <person name="van Rossen-Uffink D."/>
            <person name="Oliveira J.V."/>
            <person name="Vesth T.C."/>
            <person name="Visser J."/>
            <person name="Yu J.-H."/>
            <person name="Zhou M."/>
            <person name="Andersen M.R."/>
            <person name="Archer D.B."/>
            <person name="Baker S.E."/>
            <person name="Benoit I."/>
            <person name="Brakhage A.A."/>
            <person name="Braus G.H."/>
            <person name="Fischer R."/>
            <person name="Frisvad J.C."/>
            <person name="Goldman G.H."/>
            <person name="Houbraken J."/>
            <person name="Oakley B."/>
            <person name="Pocsi I."/>
            <person name="Scazzocchio C."/>
            <person name="Seiboth B."/>
            <person name="vanKuyk P.A."/>
            <person name="Wortman J."/>
            <person name="Dyer P.S."/>
            <person name="Grigoriev I.V."/>
        </authorList>
    </citation>
    <scope>NUCLEOTIDE SEQUENCE [LARGE SCALE GENOMIC DNA]</scope>
    <source>
        <strain evidence="4">CBS 101740 / IMI 381727 / IBT 21946</strain>
    </source>
</reference>
<dbReference type="RefSeq" id="XP_067480428.1">
    <property type="nucleotide sequence ID" value="XM_067617507.1"/>
</dbReference>
<dbReference type="InterPro" id="IPR004104">
    <property type="entry name" value="Gfo/Idh/MocA-like_OxRdtase_C"/>
</dbReference>
<dbReference type="InterPro" id="IPR000683">
    <property type="entry name" value="Gfo/Idh/MocA-like_OxRdtase_N"/>
</dbReference>
<gene>
    <name evidence="3" type="ORF">ASPBRDRAFT_122389</name>
</gene>
<dbReference type="SUPFAM" id="SSF51735">
    <property type="entry name" value="NAD(P)-binding Rossmann-fold domains"/>
    <property type="match status" value="1"/>
</dbReference>
<accession>A0A1L9UNH8</accession>
<dbReference type="VEuPathDB" id="FungiDB:ASPBRDRAFT_122389"/>
<proteinExistence type="predicted"/>
<protein>
    <submittedName>
        <fullName evidence="3">Uncharacterized protein</fullName>
    </submittedName>
</protein>
<dbReference type="AlphaFoldDB" id="A0A1L9UNH8"/>
<dbReference type="GO" id="GO:0016491">
    <property type="term" value="F:oxidoreductase activity"/>
    <property type="evidence" value="ECO:0007669"/>
    <property type="project" value="TreeGrafter"/>
</dbReference>
<dbReference type="GO" id="GO:0005737">
    <property type="term" value="C:cytoplasm"/>
    <property type="evidence" value="ECO:0007669"/>
    <property type="project" value="TreeGrafter"/>
</dbReference>
<name>A0A1L9UNH8_ASPBC</name>
<evidence type="ECO:0000259" key="1">
    <source>
        <dbReference type="Pfam" id="PF01408"/>
    </source>
</evidence>
<dbReference type="OrthoDB" id="64915at2759"/>
<dbReference type="OMA" id="GYMKQYD"/>
<organism evidence="3 4">
    <name type="scientific">Aspergillus brasiliensis (strain CBS 101740 / IMI 381727 / IBT 21946)</name>
    <dbReference type="NCBI Taxonomy" id="767769"/>
    <lineage>
        <taxon>Eukaryota</taxon>
        <taxon>Fungi</taxon>
        <taxon>Dikarya</taxon>
        <taxon>Ascomycota</taxon>
        <taxon>Pezizomycotina</taxon>
        <taxon>Eurotiomycetes</taxon>
        <taxon>Eurotiomycetidae</taxon>
        <taxon>Eurotiales</taxon>
        <taxon>Aspergillaceae</taxon>
        <taxon>Aspergillus</taxon>
        <taxon>Aspergillus subgen. Circumdati</taxon>
    </lineage>
</organism>